<dbReference type="SUPFAM" id="SSF46785">
    <property type="entry name" value="Winged helix' DNA-binding domain"/>
    <property type="match status" value="1"/>
</dbReference>
<dbReference type="SUPFAM" id="SSF48008">
    <property type="entry name" value="GntR ligand-binding domain-like"/>
    <property type="match status" value="1"/>
</dbReference>
<dbReference type="Proteomes" id="UP000248916">
    <property type="component" value="Unassembled WGS sequence"/>
</dbReference>
<evidence type="ECO:0000256" key="1">
    <source>
        <dbReference type="ARBA" id="ARBA00023015"/>
    </source>
</evidence>
<dbReference type="InterPro" id="IPR008920">
    <property type="entry name" value="TF_FadR/GntR_C"/>
</dbReference>
<evidence type="ECO:0000256" key="2">
    <source>
        <dbReference type="ARBA" id="ARBA00023125"/>
    </source>
</evidence>
<dbReference type="Gene3D" id="1.20.120.530">
    <property type="entry name" value="GntR ligand-binding domain-like"/>
    <property type="match status" value="1"/>
</dbReference>
<dbReference type="GO" id="GO:0003700">
    <property type="term" value="F:DNA-binding transcription factor activity"/>
    <property type="evidence" value="ECO:0007669"/>
    <property type="project" value="InterPro"/>
</dbReference>
<dbReference type="CDD" id="cd07377">
    <property type="entry name" value="WHTH_GntR"/>
    <property type="match status" value="1"/>
</dbReference>
<dbReference type="SMART" id="SM00345">
    <property type="entry name" value="HTH_GNTR"/>
    <property type="match status" value="1"/>
</dbReference>
<dbReference type="Gene3D" id="1.10.10.10">
    <property type="entry name" value="Winged helix-like DNA-binding domain superfamily/Winged helix DNA-binding domain"/>
    <property type="match status" value="1"/>
</dbReference>
<dbReference type="InterPro" id="IPR011711">
    <property type="entry name" value="GntR_C"/>
</dbReference>
<evidence type="ECO:0000313" key="5">
    <source>
        <dbReference type="EMBL" id="PZX12353.1"/>
    </source>
</evidence>
<keyword evidence="2" id="KW-0238">DNA-binding</keyword>
<dbReference type="PRINTS" id="PR00035">
    <property type="entry name" value="HTHGNTR"/>
</dbReference>
<accession>A0A2W7MXT2</accession>
<sequence>MTTRTKKSGPSIRANDRIYEEVRNGILTKRLPPGQKITEELLAEQFGVSRTPVRSAIVRLASDGFVEITPHSGTVVKRRLPGEIAEIYDVRALLESAAAGLCADVREAKDLSDLEQLHGTMEEIFNAAMTGGTAQIEELSLLNKRFHERILKSCRNATLMESASRLMEIGFLINTYVTFSREEIGRSMDDHRKLITAIQSRDVHWAECVMRSHILGARNSLMKDRVGSLGSDAAGTC</sequence>
<evidence type="ECO:0000256" key="3">
    <source>
        <dbReference type="ARBA" id="ARBA00023163"/>
    </source>
</evidence>
<dbReference type="RefSeq" id="WP_211322812.1">
    <property type="nucleotide sequence ID" value="NZ_QKZL01000024.1"/>
</dbReference>
<gene>
    <name evidence="5" type="ORF">LX81_03611</name>
</gene>
<dbReference type="InterPro" id="IPR036390">
    <property type="entry name" value="WH_DNA-bd_sf"/>
</dbReference>
<dbReference type="Pfam" id="PF00392">
    <property type="entry name" value="GntR"/>
    <property type="match status" value="1"/>
</dbReference>
<dbReference type="Pfam" id="PF07729">
    <property type="entry name" value="FCD"/>
    <property type="match status" value="1"/>
</dbReference>
<dbReference type="AlphaFoldDB" id="A0A2W7MXT2"/>
<dbReference type="EMBL" id="QKZL01000024">
    <property type="protein sequence ID" value="PZX12353.1"/>
    <property type="molecule type" value="Genomic_DNA"/>
</dbReference>
<organism evidence="5 6">
    <name type="scientific">Palleronia aestuarii</name>
    <dbReference type="NCBI Taxonomy" id="568105"/>
    <lineage>
        <taxon>Bacteria</taxon>
        <taxon>Pseudomonadati</taxon>
        <taxon>Pseudomonadota</taxon>
        <taxon>Alphaproteobacteria</taxon>
        <taxon>Rhodobacterales</taxon>
        <taxon>Roseobacteraceae</taxon>
        <taxon>Palleronia</taxon>
    </lineage>
</organism>
<keyword evidence="1" id="KW-0805">Transcription regulation</keyword>
<evidence type="ECO:0000259" key="4">
    <source>
        <dbReference type="PROSITE" id="PS50949"/>
    </source>
</evidence>
<reference evidence="5 6" key="1">
    <citation type="submission" date="2018-06" db="EMBL/GenBank/DDBJ databases">
        <title>Genomic Encyclopedia of Archaeal and Bacterial Type Strains, Phase II (KMG-II): from individual species to whole genera.</title>
        <authorList>
            <person name="Goeker M."/>
        </authorList>
    </citation>
    <scope>NUCLEOTIDE SEQUENCE [LARGE SCALE GENOMIC DNA]</scope>
    <source>
        <strain evidence="5 6">DSM 22009</strain>
    </source>
</reference>
<keyword evidence="3" id="KW-0804">Transcription</keyword>
<dbReference type="SMART" id="SM00895">
    <property type="entry name" value="FCD"/>
    <property type="match status" value="1"/>
</dbReference>
<proteinExistence type="predicted"/>
<dbReference type="InterPro" id="IPR000524">
    <property type="entry name" value="Tscrpt_reg_HTH_GntR"/>
</dbReference>
<dbReference type="InterPro" id="IPR036388">
    <property type="entry name" value="WH-like_DNA-bd_sf"/>
</dbReference>
<dbReference type="PANTHER" id="PTHR43537:SF49">
    <property type="entry name" value="TRANSCRIPTIONAL REGULATORY PROTEIN"/>
    <property type="match status" value="1"/>
</dbReference>
<comment type="caution">
    <text evidence="5">The sequence shown here is derived from an EMBL/GenBank/DDBJ whole genome shotgun (WGS) entry which is preliminary data.</text>
</comment>
<protein>
    <submittedName>
        <fullName evidence="5">GntR family transcriptional regulator</fullName>
    </submittedName>
</protein>
<evidence type="ECO:0000313" key="6">
    <source>
        <dbReference type="Proteomes" id="UP000248916"/>
    </source>
</evidence>
<dbReference type="PANTHER" id="PTHR43537">
    <property type="entry name" value="TRANSCRIPTIONAL REGULATOR, GNTR FAMILY"/>
    <property type="match status" value="1"/>
</dbReference>
<keyword evidence="6" id="KW-1185">Reference proteome</keyword>
<feature type="domain" description="HTH gntR-type" evidence="4">
    <location>
        <begin position="12"/>
        <end position="79"/>
    </location>
</feature>
<name>A0A2W7MXT2_9RHOB</name>
<dbReference type="GO" id="GO:0003677">
    <property type="term" value="F:DNA binding"/>
    <property type="evidence" value="ECO:0007669"/>
    <property type="project" value="UniProtKB-KW"/>
</dbReference>
<dbReference type="PROSITE" id="PS50949">
    <property type="entry name" value="HTH_GNTR"/>
    <property type="match status" value="1"/>
</dbReference>